<evidence type="ECO:0000256" key="3">
    <source>
        <dbReference type="ARBA" id="ARBA00022679"/>
    </source>
</evidence>
<dbReference type="AlphaFoldDB" id="A0A6H1ZBQ0"/>
<accession>A0A6H1ZBQ0</accession>
<dbReference type="InterPro" id="IPR002941">
    <property type="entry name" value="DNA_methylase_N4/N6"/>
</dbReference>
<dbReference type="GO" id="GO:0003677">
    <property type="term" value="F:DNA binding"/>
    <property type="evidence" value="ECO:0007669"/>
    <property type="project" value="InterPro"/>
</dbReference>
<comment type="similarity">
    <text evidence="1">Belongs to the N(4)/N(6)-methyltransferase family.</text>
</comment>
<evidence type="ECO:0000256" key="1">
    <source>
        <dbReference type="ARBA" id="ARBA00006594"/>
    </source>
</evidence>
<gene>
    <name evidence="6" type="ORF">TM448A00161_0008</name>
</gene>
<dbReference type="Pfam" id="PF01555">
    <property type="entry name" value="N6_N4_Mtase"/>
    <property type="match status" value="1"/>
</dbReference>
<dbReference type="InterPro" id="IPR001091">
    <property type="entry name" value="RM_Methyltransferase"/>
</dbReference>
<sequence>MDFRIDCDDCLSAMSRMDESSVDLILTDPPYRQKNLAWDRQWADTDEFIAWYGKLCQEWRRVLKPNGSLYCFMGGNMVARCEVEMGRWLNVLNRIAWVKQNGTRNKGGRWSRQNKDTLRAWFPQAEYILFAEHCGADSYAKGEAGYGAKCDELRGFVFEPLRLYLKGEWERAGLTPDDANTACQTASMAGGHFFTRSQWCLPTKPHYEALRQYAAEHGRRPVPPYDDYHDAPRYRFEAREAGVPEYLRADYEELRADYEELRADYEELRVDYEELRRPFFATPHRPYTDVWTTFPTVPSRPGKHPCEKPVSLLSHIIGTSSRPGALVLDCFCGSGATGEAALKLNRRFIGIEQDEGWAQRSRERLNVQGADLFALAAGG</sequence>
<protein>
    <submittedName>
        <fullName evidence="6">Putative methyltransferase</fullName>
    </submittedName>
</protein>
<name>A0A6H1ZBQ0_9ZZZZ</name>
<dbReference type="GO" id="GO:0032259">
    <property type="term" value="P:methylation"/>
    <property type="evidence" value="ECO:0007669"/>
    <property type="project" value="UniProtKB-KW"/>
</dbReference>
<evidence type="ECO:0000256" key="4">
    <source>
        <dbReference type="SAM" id="Coils"/>
    </source>
</evidence>
<evidence type="ECO:0000259" key="5">
    <source>
        <dbReference type="Pfam" id="PF01555"/>
    </source>
</evidence>
<reference evidence="6" key="1">
    <citation type="submission" date="2020-03" db="EMBL/GenBank/DDBJ databases">
        <title>The deep terrestrial virosphere.</title>
        <authorList>
            <person name="Holmfeldt K."/>
            <person name="Nilsson E."/>
            <person name="Simone D."/>
            <person name="Lopez-Fernandez M."/>
            <person name="Wu X."/>
            <person name="de Brujin I."/>
            <person name="Lundin D."/>
            <person name="Andersson A."/>
            <person name="Bertilsson S."/>
            <person name="Dopson M."/>
        </authorList>
    </citation>
    <scope>NUCLEOTIDE SEQUENCE</scope>
    <source>
        <strain evidence="6">TM448A00161</strain>
    </source>
</reference>
<evidence type="ECO:0000256" key="2">
    <source>
        <dbReference type="ARBA" id="ARBA00022603"/>
    </source>
</evidence>
<organism evidence="6">
    <name type="scientific">viral metagenome</name>
    <dbReference type="NCBI Taxonomy" id="1070528"/>
    <lineage>
        <taxon>unclassified sequences</taxon>
        <taxon>metagenomes</taxon>
        <taxon>organismal metagenomes</taxon>
    </lineage>
</organism>
<keyword evidence="3 6" id="KW-0808">Transferase</keyword>
<evidence type="ECO:0000313" key="6">
    <source>
        <dbReference type="EMBL" id="QJA44861.1"/>
    </source>
</evidence>
<dbReference type="InterPro" id="IPR029063">
    <property type="entry name" value="SAM-dependent_MTases_sf"/>
</dbReference>
<dbReference type="InterPro" id="IPR002052">
    <property type="entry name" value="DNA_methylase_N6_adenine_CS"/>
</dbReference>
<dbReference type="PRINTS" id="PR00508">
    <property type="entry name" value="S21N4MTFRASE"/>
</dbReference>
<feature type="domain" description="DNA methylase N-4/N-6" evidence="5">
    <location>
        <begin position="22"/>
        <end position="357"/>
    </location>
</feature>
<dbReference type="SUPFAM" id="SSF53335">
    <property type="entry name" value="S-adenosyl-L-methionine-dependent methyltransferases"/>
    <property type="match status" value="1"/>
</dbReference>
<keyword evidence="2 6" id="KW-0489">Methyltransferase</keyword>
<feature type="coiled-coil region" evidence="4">
    <location>
        <begin position="248"/>
        <end position="278"/>
    </location>
</feature>
<keyword evidence="4" id="KW-0175">Coiled coil</keyword>
<dbReference type="PROSITE" id="PS00092">
    <property type="entry name" value="N6_MTASE"/>
    <property type="match status" value="1"/>
</dbReference>
<proteinExistence type="inferred from homology"/>
<dbReference type="Gene3D" id="3.40.50.150">
    <property type="entry name" value="Vaccinia Virus protein VP39"/>
    <property type="match status" value="1"/>
</dbReference>
<dbReference type="GO" id="GO:0008170">
    <property type="term" value="F:N-methyltransferase activity"/>
    <property type="evidence" value="ECO:0007669"/>
    <property type="project" value="InterPro"/>
</dbReference>
<dbReference type="EMBL" id="MT143982">
    <property type="protein sequence ID" value="QJA44861.1"/>
    <property type="molecule type" value="Genomic_DNA"/>
</dbReference>